<evidence type="ECO:0000256" key="7">
    <source>
        <dbReference type="RuleBase" id="RU368066"/>
    </source>
</evidence>
<feature type="region of interest" description="Disordered" evidence="8">
    <location>
        <begin position="672"/>
        <end position="692"/>
    </location>
</feature>
<comment type="function">
    <text evidence="7">Choline transporter.</text>
</comment>
<evidence type="ECO:0000256" key="5">
    <source>
        <dbReference type="ARBA" id="ARBA00023136"/>
    </source>
</evidence>
<dbReference type="AlphaFoldDB" id="K3X0B5"/>
<evidence type="ECO:0000313" key="9">
    <source>
        <dbReference type="EnsemblProtists" id="PYU1_T010664"/>
    </source>
</evidence>
<dbReference type="PANTHER" id="PTHR12385">
    <property type="entry name" value="CHOLINE TRANSPORTER-LIKE (SLC FAMILY 44)"/>
    <property type="match status" value="1"/>
</dbReference>
<comment type="similarity">
    <text evidence="2 7">Belongs to the CTL (choline transporter-like) family.</text>
</comment>
<dbReference type="InParanoid" id="K3X0B5"/>
<evidence type="ECO:0000256" key="2">
    <source>
        <dbReference type="ARBA" id="ARBA00007168"/>
    </source>
</evidence>
<dbReference type="GO" id="GO:0005886">
    <property type="term" value="C:plasma membrane"/>
    <property type="evidence" value="ECO:0007669"/>
    <property type="project" value="UniProtKB-SubCell"/>
</dbReference>
<dbReference type="eggNOG" id="KOG1362">
    <property type="taxonomic scope" value="Eukaryota"/>
</dbReference>
<dbReference type="EnsemblProtists" id="PYU1_T010664">
    <property type="protein sequence ID" value="PYU1_T010664"/>
    <property type="gene ID" value="PYU1_G010641"/>
</dbReference>
<comment type="subcellular location">
    <subcellularLocation>
        <location evidence="7">Cell membrane</location>
        <topology evidence="7">Multi-pass membrane protein</topology>
    </subcellularLocation>
    <subcellularLocation>
        <location evidence="1">Membrane</location>
        <topology evidence="1">Multi-pass membrane protein</topology>
    </subcellularLocation>
</comment>
<organism evidence="9 10">
    <name type="scientific">Globisporangium ultimum (strain ATCC 200006 / CBS 805.95 / DAOM BR144)</name>
    <name type="common">Pythium ultimum</name>
    <dbReference type="NCBI Taxonomy" id="431595"/>
    <lineage>
        <taxon>Eukaryota</taxon>
        <taxon>Sar</taxon>
        <taxon>Stramenopiles</taxon>
        <taxon>Oomycota</taxon>
        <taxon>Peronosporomycetes</taxon>
        <taxon>Pythiales</taxon>
        <taxon>Pythiaceae</taxon>
        <taxon>Globisporangium</taxon>
    </lineage>
</organism>
<evidence type="ECO:0000256" key="3">
    <source>
        <dbReference type="ARBA" id="ARBA00022692"/>
    </source>
</evidence>
<evidence type="ECO:0000256" key="8">
    <source>
        <dbReference type="SAM" id="MobiDB-lite"/>
    </source>
</evidence>
<feature type="transmembrane region" description="Helical" evidence="7">
    <location>
        <begin position="309"/>
        <end position="331"/>
    </location>
</feature>
<accession>K3X0B5</accession>
<dbReference type="VEuPathDB" id="FungiDB:PYU1_G010641"/>
<feature type="transmembrane region" description="Helical" evidence="7">
    <location>
        <begin position="241"/>
        <end position="261"/>
    </location>
</feature>
<reference evidence="10" key="2">
    <citation type="submission" date="2010-04" db="EMBL/GenBank/DDBJ databases">
        <authorList>
            <person name="Buell R."/>
            <person name="Hamilton J."/>
            <person name="Hostetler J."/>
        </authorList>
    </citation>
    <scope>NUCLEOTIDE SEQUENCE [LARGE SCALE GENOMIC DNA]</scope>
    <source>
        <strain evidence="10">DAOM:BR144</strain>
    </source>
</reference>
<reference evidence="9" key="3">
    <citation type="submission" date="2015-02" db="UniProtKB">
        <authorList>
            <consortium name="EnsemblProtists"/>
        </authorList>
    </citation>
    <scope>IDENTIFICATION</scope>
    <source>
        <strain evidence="9">DAOM BR144</strain>
    </source>
</reference>
<name>K3X0B5_GLOUD</name>
<dbReference type="OMA" id="LLGIRYM"/>
<dbReference type="HOGENOM" id="CLU_017181_3_0_1"/>
<evidence type="ECO:0000256" key="4">
    <source>
        <dbReference type="ARBA" id="ARBA00022989"/>
    </source>
</evidence>
<dbReference type="InterPro" id="IPR007603">
    <property type="entry name" value="Choline_transptr-like"/>
</dbReference>
<feature type="compositionally biased region" description="Polar residues" evidence="8">
    <location>
        <begin position="672"/>
        <end position="681"/>
    </location>
</feature>
<keyword evidence="6" id="KW-0325">Glycoprotein</keyword>
<reference evidence="10" key="1">
    <citation type="journal article" date="2010" name="Genome Biol.">
        <title>Genome sequence of the necrotrophic plant pathogen Pythium ultimum reveals original pathogenicity mechanisms and effector repertoire.</title>
        <authorList>
            <person name="Levesque C.A."/>
            <person name="Brouwer H."/>
            <person name="Cano L."/>
            <person name="Hamilton J.P."/>
            <person name="Holt C."/>
            <person name="Huitema E."/>
            <person name="Raffaele S."/>
            <person name="Robideau G.P."/>
            <person name="Thines M."/>
            <person name="Win J."/>
            <person name="Zerillo M.M."/>
            <person name="Beakes G.W."/>
            <person name="Boore J.L."/>
            <person name="Busam D."/>
            <person name="Dumas B."/>
            <person name="Ferriera S."/>
            <person name="Fuerstenberg S.I."/>
            <person name="Gachon C.M."/>
            <person name="Gaulin E."/>
            <person name="Govers F."/>
            <person name="Grenville-Briggs L."/>
            <person name="Horner N."/>
            <person name="Hostetler J."/>
            <person name="Jiang R.H."/>
            <person name="Johnson J."/>
            <person name="Krajaejun T."/>
            <person name="Lin H."/>
            <person name="Meijer H.J."/>
            <person name="Moore B."/>
            <person name="Morris P."/>
            <person name="Phuntmart V."/>
            <person name="Puiu D."/>
            <person name="Shetty J."/>
            <person name="Stajich J.E."/>
            <person name="Tripathy S."/>
            <person name="Wawra S."/>
            <person name="van West P."/>
            <person name="Whitty B.R."/>
            <person name="Coutinho P.M."/>
            <person name="Henrissat B."/>
            <person name="Martin F."/>
            <person name="Thomas P.D."/>
            <person name="Tyler B.M."/>
            <person name="De Vries R.P."/>
            <person name="Kamoun S."/>
            <person name="Yandell M."/>
            <person name="Tisserat N."/>
            <person name="Buell C.R."/>
        </authorList>
    </citation>
    <scope>NUCLEOTIDE SEQUENCE</scope>
    <source>
        <strain evidence="10">DAOM:BR144</strain>
    </source>
</reference>
<evidence type="ECO:0000313" key="10">
    <source>
        <dbReference type="Proteomes" id="UP000019132"/>
    </source>
</evidence>
<keyword evidence="4 7" id="KW-1133">Transmembrane helix</keyword>
<feature type="transmembrane region" description="Helical" evidence="7">
    <location>
        <begin position="567"/>
        <end position="592"/>
    </location>
</feature>
<dbReference type="Proteomes" id="UP000019132">
    <property type="component" value="Unassembled WGS sequence"/>
</dbReference>
<feature type="transmembrane region" description="Helical" evidence="7">
    <location>
        <begin position="213"/>
        <end position="234"/>
    </location>
</feature>
<dbReference type="Pfam" id="PF04515">
    <property type="entry name" value="Choline_transpo"/>
    <property type="match status" value="1"/>
</dbReference>
<dbReference type="PANTHER" id="PTHR12385:SF14">
    <property type="entry name" value="CHOLINE TRANSPORTER-LIKE 2"/>
    <property type="match status" value="1"/>
</dbReference>
<protein>
    <recommendedName>
        <fullName evidence="7">Choline transporter-like protein</fullName>
    </recommendedName>
</protein>
<dbReference type="GO" id="GO:0022857">
    <property type="term" value="F:transmembrane transporter activity"/>
    <property type="evidence" value="ECO:0007669"/>
    <property type="project" value="UniProtKB-UniRule"/>
</dbReference>
<keyword evidence="5 7" id="KW-0472">Membrane</keyword>
<feature type="transmembrane region" description="Helical" evidence="7">
    <location>
        <begin position="352"/>
        <end position="381"/>
    </location>
</feature>
<feature type="transmembrane region" description="Helical" evidence="7">
    <location>
        <begin position="427"/>
        <end position="445"/>
    </location>
</feature>
<evidence type="ECO:0000256" key="6">
    <source>
        <dbReference type="ARBA" id="ARBA00023180"/>
    </source>
</evidence>
<sequence length="692" mass="76058">MVVVAIIGLVNGQPKRLLYGTDYDGTTCGTGDREVQPLTFYPRMSQDLLEQSMDPSLTSPTQYSFYGVCVAACPDATTYFCNYEAERRIQSDASLVTDADREQARKKEAAKMSLTNDNECWFVAMASKNVFYRCIQMTQATSTAVETCLFPADSPEYYDTVNGIKTPNAKCQVKQVRTISDAIGPAQENPMYAKLQTVASMIGRCIGDIETTWAMILVCGGVLAVALGFVFLVLMKYCAGCIVWFTLWAFVLLLLLFALMLSAKAGIITTSDIAALSSSLEDAGLVAASQNGGLQLPENLRASENKKQVYAVAAYIFYALSGIAFLLVCFFQKKIRITVGIVKEASRAIQRLPLLVLFPICPFVMILVLFIYAAIVAAYIYSSSSISVTKLGGISTEALLQSKVNDHDAMRILFAYHFFGFLWTNQLIHAISMCTIAGAICRYYWSRNKNAAEMGKFPVLYSFKNCFRYHFGSLVYGSFIIATVQFARAILMYIDHQTQGVQKSNLVVKVAMKVAQCCMWCLEKCLRFLSKNAYIMVAMNGTGFCTSAKDAFKMLLSNLAQVGTVSMVTFLLLSAGKLAITMACTISMFAFIESKPEEFGIGARHEIASPMAPILLTMVLAWFVASTFLGVYEMAIDTILLCFCQDKARNSDTGAYFMSDSLRKFIDSVPVSRSHSNSNVSAPPEAQVHAGG</sequence>
<dbReference type="EMBL" id="GL376592">
    <property type="status" value="NOT_ANNOTATED_CDS"/>
    <property type="molecule type" value="Genomic_DNA"/>
</dbReference>
<evidence type="ECO:0000256" key="1">
    <source>
        <dbReference type="ARBA" id="ARBA00004141"/>
    </source>
</evidence>
<keyword evidence="10" id="KW-1185">Reference proteome</keyword>
<feature type="transmembrane region" description="Helical" evidence="7">
    <location>
        <begin position="613"/>
        <end position="632"/>
    </location>
</feature>
<proteinExistence type="inferred from homology"/>
<keyword evidence="3 7" id="KW-0812">Transmembrane</keyword>